<evidence type="ECO:0000313" key="3">
    <source>
        <dbReference type="EMBL" id="CAL5982924.1"/>
    </source>
</evidence>
<comment type="caution">
    <text evidence="2">The sequence shown here is derived from an EMBL/GenBank/DDBJ whole genome shotgun (WGS) entry which is preliminary data.</text>
</comment>
<evidence type="ECO:0000313" key="4">
    <source>
        <dbReference type="Proteomes" id="UP001642409"/>
    </source>
</evidence>
<organism evidence="2">
    <name type="scientific">Hexamita inflata</name>
    <dbReference type="NCBI Taxonomy" id="28002"/>
    <lineage>
        <taxon>Eukaryota</taxon>
        <taxon>Metamonada</taxon>
        <taxon>Diplomonadida</taxon>
        <taxon>Hexamitidae</taxon>
        <taxon>Hexamitinae</taxon>
        <taxon>Hexamita</taxon>
    </lineage>
</organism>
<accession>A0AA86RKP2</accession>
<proteinExistence type="predicted"/>
<reference evidence="3 4" key="2">
    <citation type="submission" date="2024-07" db="EMBL/GenBank/DDBJ databases">
        <authorList>
            <person name="Akdeniz Z."/>
        </authorList>
    </citation>
    <scope>NUCLEOTIDE SEQUENCE [LARGE SCALE GENOMIC DNA]</scope>
</reference>
<dbReference type="EMBL" id="CATOUU010001174">
    <property type="protein sequence ID" value="CAI9976628.1"/>
    <property type="molecule type" value="Genomic_DNA"/>
</dbReference>
<reference evidence="2" key="1">
    <citation type="submission" date="2023-06" db="EMBL/GenBank/DDBJ databases">
        <authorList>
            <person name="Kurt Z."/>
        </authorList>
    </citation>
    <scope>NUCLEOTIDE SEQUENCE</scope>
</reference>
<feature type="coiled-coil region" evidence="1">
    <location>
        <begin position="43"/>
        <end position="116"/>
    </location>
</feature>
<evidence type="ECO:0000256" key="1">
    <source>
        <dbReference type="SAM" id="Coils"/>
    </source>
</evidence>
<dbReference type="Proteomes" id="UP001642409">
    <property type="component" value="Unassembled WGS sequence"/>
</dbReference>
<protein>
    <submittedName>
        <fullName evidence="3">Hypothetical_protein</fullName>
    </submittedName>
</protein>
<feature type="coiled-coil region" evidence="1">
    <location>
        <begin position="277"/>
        <end position="351"/>
    </location>
</feature>
<dbReference type="EMBL" id="CAXDID020000015">
    <property type="protein sequence ID" value="CAL5982924.1"/>
    <property type="molecule type" value="Genomic_DNA"/>
</dbReference>
<sequence length="394" mass="46710">MSDLQIEQAYDLICQQALIKNLETYDTNDSRLHQTALFYKRQVKEKVAECLQLQAQNKNLKSEQLEQKYQLDELKAVYNQEYDLYKRKSNQQEENIKNLTKQLESQQRKTEQIVEEHSNALKQQQAIQNQIQVDQRNINAAHVAQIQSYLEQIEKFRVKQQKLQNQLDITKAELSNSQYIQQQGVIQQKKLVQQYEEEARDLVSQILISQSELQKNRKEKLDFIGIFRGVKINKQKLDNMRTLGTLVRIQYEQNQKRKPENRIIFLEQQLDAHHEQLAAKNATLKQVLTERAKFEKEAEYLSTKCAQYQQEIKQLQQNQQDLNRFHINKILEDKNREIISLQKRSIKLQEINLPLFQRPKTEMKRNQTEILSASLPVGTFSDFQKVLRGKTGRK</sequence>
<dbReference type="AlphaFoldDB" id="A0AA86RKP2"/>
<feature type="coiled-coil region" evidence="1">
    <location>
        <begin position="146"/>
        <end position="212"/>
    </location>
</feature>
<gene>
    <name evidence="2" type="ORF">HINF_LOCUS64273</name>
    <name evidence="3" type="ORF">HINF_LOCUS7373</name>
</gene>
<evidence type="ECO:0000313" key="2">
    <source>
        <dbReference type="EMBL" id="CAI9976628.1"/>
    </source>
</evidence>
<keyword evidence="1" id="KW-0175">Coiled coil</keyword>
<keyword evidence="4" id="KW-1185">Reference proteome</keyword>
<name>A0AA86RKP2_9EUKA</name>